<comment type="caution">
    <text evidence="2">The sequence shown here is derived from an EMBL/GenBank/DDBJ whole genome shotgun (WGS) entry which is preliminary data.</text>
</comment>
<dbReference type="Pfam" id="PF01381">
    <property type="entry name" value="HTH_3"/>
    <property type="match status" value="1"/>
</dbReference>
<accession>A0ABW8UU61</accession>
<dbReference type="CDD" id="cd00093">
    <property type="entry name" value="HTH_XRE"/>
    <property type="match status" value="1"/>
</dbReference>
<dbReference type="InterPro" id="IPR001387">
    <property type="entry name" value="Cro/C1-type_HTH"/>
</dbReference>
<protein>
    <submittedName>
        <fullName evidence="2">Helix-turn-helix domain-containing protein</fullName>
    </submittedName>
</protein>
<evidence type="ECO:0000313" key="3">
    <source>
        <dbReference type="Proteomes" id="UP001627408"/>
    </source>
</evidence>
<dbReference type="SUPFAM" id="SSF47413">
    <property type="entry name" value="lambda repressor-like DNA-binding domains"/>
    <property type="match status" value="1"/>
</dbReference>
<dbReference type="PANTHER" id="PTHR35010">
    <property type="entry name" value="BLL4672 PROTEIN-RELATED"/>
    <property type="match status" value="1"/>
</dbReference>
<evidence type="ECO:0000313" key="2">
    <source>
        <dbReference type="EMBL" id="MFL4470294.1"/>
    </source>
</evidence>
<dbReference type="PANTHER" id="PTHR35010:SF4">
    <property type="entry name" value="BLL5781 PROTEIN"/>
    <property type="match status" value="1"/>
</dbReference>
<dbReference type="InterPro" id="IPR010982">
    <property type="entry name" value="Lambda_DNA-bd_dom_sf"/>
</dbReference>
<evidence type="ECO:0000259" key="1">
    <source>
        <dbReference type="PROSITE" id="PS50943"/>
    </source>
</evidence>
<dbReference type="Gene3D" id="1.10.260.40">
    <property type="entry name" value="lambda repressor-like DNA-binding domains"/>
    <property type="match status" value="1"/>
</dbReference>
<dbReference type="Gene3D" id="3.30.450.180">
    <property type="match status" value="1"/>
</dbReference>
<dbReference type="InterPro" id="IPR041413">
    <property type="entry name" value="MLTR_LBD"/>
</dbReference>
<dbReference type="SMART" id="SM00530">
    <property type="entry name" value="HTH_XRE"/>
    <property type="match status" value="1"/>
</dbReference>
<sequence>MTTFPGTLRTWRKARRLSQLDLAGEAGVSARHISFLESGRARPSPEMIGRLSDALALPLDARNQMLTHAGFAARYPGRAWTDGEMRPIRAAVDHMLAAHAPYPALAVDRVWTVMAMNDPATKLYGLLGMNVGDSLLDLMMSDTLPPLIENWGQVAHHACQRLRTESAAQGGVPVLDGAADHLGRVPRSRGQTTGPVIPTILNTGTLRLSIFATIAQFGTPEDIALEDLKVELYFPADPDSDALLRAMAKG</sequence>
<proteinExistence type="predicted"/>
<organism evidence="2 3">
    <name type="scientific">Tateyamaria armeniaca</name>
    <dbReference type="NCBI Taxonomy" id="2518930"/>
    <lineage>
        <taxon>Bacteria</taxon>
        <taxon>Pseudomonadati</taxon>
        <taxon>Pseudomonadota</taxon>
        <taxon>Alphaproteobacteria</taxon>
        <taxon>Rhodobacterales</taxon>
        <taxon>Roseobacteraceae</taxon>
        <taxon>Tateyamaria</taxon>
    </lineage>
</organism>
<dbReference type="EMBL" id="JBHDIY010000002">
    <property type="protein sequence ID" value="MFL4470294.1"/>
    <property type="molecule type" value="Genomic_DNA"/>
</dbReference>
<keyword evidence="3" id="KW-1185">Reference proteome</keyword>
<dbReference type="RefSeq" id="WP_407592155.1">
    <property type="nucleotide sequence ID" value="NZ_JBHDIY010000002.1"/>
</dbReference>
<dbReference type="PROSITE" id="PS50943">
    <property type="entry name" value="HTH_CROC1"/>
    <property type="match status" value="1"/>
</dbReference>
<reference evidence="2 3" key="1">
    <citation type="submission" date="2024-08" db="EMBL/GenBank/DDBJ databases">
        <title>Tateyamaria sp. nov., isolated from marine algae.</title>
        <authorList>
            <person name="Choi B.J."/>
            <person name="Kim J.M."/>
            <person name="Lee J.K."/>
            <person name="Choi D.G."/>
            <person name="Bayburt H."/>
            <person name="Baek J.H."/>
            <person name="Han D.M."/>
            <person name="Jeon C.O."/>
        </authorList>
    </citation>
    <scope>NUCLEOTIDE SEQUENCE [LARGE SCALE GENOMIC DNA]</scope>
    <source>
        <strain evidence="2 3">KMU-156</strain>
    </source>
</reference>
<dbReference type="Proteomes" id="UP001627408">
    <property type="component" value="Unassembled WGS sequence"/>
</dbReference>
<name>A0ABW8UU61_9RHOB</name>
<gene>
    <name evidence="2" type="ORF">ACERZ8_10575</name>
</gene>
<dbReference type="Pfam" id="PF17765">
    <property type="entry name" value="MLTR_LBD"/>
    <property type="match status" value="1"/>
</dbReference>
<feature type="domain" description="HTH cro/C1-type" evidence="1">
    <location>
        <begin position="8"/>
        <end position="62"/>
    </location>
</feature>